<name>A0ABM9P5X2_9FLAO</name>
<comment type="caution">
    <text evidence="2">The sequence shown here is derived from an EMBL/GenBank/DDBJ whole genome shotgun (WGS) entry which is preliminary data.</text>
</comment>
<evidence type="ECO:0008006" key="4">
    <source>
        <dbReference type="Google" id="ProtNLM"/>
    </source>
</evidence>
<evidence type="ECO:0000256" key="1">
    <source>
        <dbReference type="SAM" id="Phobius"/>
    </source>
</evidence>
<dbReference type="SUPFAM" id="SSF48452">
    <property type="entry name" value="TPR-like"/>
    <property type="match status" value="1"/>
</dbReference>
<feature type="transmembrane region" description="Helical" evidence="1">
    <location>
        <begin position="447"/>
        <end position="467"/>
    </location>
</feature>
<keyword evidence="1" id="KW-1133">Transmembrane helix</keyword>
<dbReference type="RefSeq" id="WP_348713711.1">
    <property type="nucleotide sequence ID" value="NZ_CAXIXY010000008.1"/>
</dbReference>
<dbReference type="SUPFAM" id="SSF46894">
    <property type="entry name" value="C-terminal effector domain of the bipartite response regulators"/>
    <property type="match status" value="1"/>
</dbReference>
<keyword evidence="1" id="KW-0812">Transmembrane</keyword>
<accession>A0ABM9P5X2</accession>
<keyword evidence="3" id="KW-1185">Reference proteome</keyword>
<sequence>MNKNNFLLVITIALNCFLGFSQTKIDSLQVVLAKTKVEKDRLTILDDLAKEMIRSNHPKQFQYLNDLVNLAKKLGDYDLAASRTRFIAQKYIYGGDQDSAIYVIEEMLKFKPKFTKKKSEAHLLLKRGGAYFNKELLNKAVKDYDHSADLFLESGDSIFAADARFFAGQVYTNLKDFLLAIDRLEESYLLYDKLGDQRYASYSLSELASLYGRNKFFKKAIEERKKVLEQQKQIRDHSGVGITCIQLASNYQSLKEIETAKKYIDSAFIRLDSVTHKIHIARIKTHGAAAYADYYLEKNDLKNAKKYLSIADKEKEFTGAPEYYNTILLLPRASFYSKSKKYAKSEEILKTILSKKSKINDVNTYLEAEKEIAELYALKGAYEKSHIHTTKYLKAKDSLDNEIKTNTFLFYQSQFETERKDNEIYKKESEIALLEKDKQLAKSKRNVLWMLLLFVVILSVIISSVIWKQGKLKRAALAAKIEKNKAELEAYTKQLLERSKAQEVLTSEIEKLKDELGAHQSSEKLKDLTAIKILTNEDWYDFKEKFRRVYPNFFASIKNKGFQLTKAEERLIAMEKLYLDTQEIARMLAISQDSVSRSRLRLRKKINAPKGSSLLEYLEAS</sequence>
<organism evidence="2 3">
    <name type="scientific">Tenacibaculum platacis</name>
    <dbReference type="NCBI Taxonomy" id="3137852"/>
    <lineage>
        <taxon>Bacteria</taxon>
        <taxon>Pseudomonadati</taxon>
        <taxon>Bacteroidota</taxon>
        <taxon>Flavobacteriia</taxon>
        <taxon>Flavobacteriales</taxon>
        <taxon>Flavobacteriaceae</taxon>
        <taxon>Tenacibaculum</taxon>
    </lineage>
</organism>
<evidence type="ECO:0000313" key="2">
    <source>
        <dbReference type="EMBL" id="CAL2093879.1"/>
    </source>
</evidence>
<dbReference type="InterPro" id="IPR011990">
    <property type="entry name" value="TPR-like_helical_dom_sf"/>
</dbReference>
<gene>
    <name evidence="2" type="ORF">T190607A01A_60035</name>
</gene>
<dbReference type="Gene3D" id="1.25.40.10">
    <property type="entry name" value="Tetratricopeptide repeat domain"/>
    <property type="match status" value="2"/>
</dbReference>
<keyword evidence="1" id="KW-0472">Membrane</keyword>
<dbReference type="Proteomes" id="UP001497416">
    <property type="component" value="Unassembled WGS sequence"/>
</dbReference>
<protein>
    <recommendedName>
        <fullName evidence="4">HTH luxR-type domain-containing protein</fullName>
    </recommendedName>
</protein>
<proteinExistence type="predicted"/>
<reference evidence="2 3" key="1">
    <citation type="submission" date="2024-05" db="EMBL/GenBank/DDBJ databases">
        <authorList>
            <person name="Duchaud E."/>
        </authorList>
    </citation>
    <scope>NUCLEOTIDE SEQUENCE [LARGE SCALE GENOMIC DNA]</scope>
    <source>
        <strain evidence="2">Ena-SAMPLE-TAB-13-05-2024-13:56:06:370-140302</strain>
    </source>
</reference>
<evidence type="ECO:0000313" key="3">
    <source>
        <dbReference type="Proteomes" id="UP001497416"/>
    </source>
</evidence>
<dbReference type="EMBL" id="CAXIXY010000008">
    <property type="protein sequence ID" value="CAL2093879.1"/>
    <property type="molecule type" value="Genomic_DNA"/>
</dbReference>
<dbReference type="InterPro" id="IPR016032">
    <property type="entry name" value="Sig_transdc_resp-reg_C-effctor"/>
</dbReference>